<reference evidence="1 2" key="1">
    <citation type="submission" date="2019-05" db="EMBL/GenBank/DDBJ databases">
        <authorList>
            <person name="Qu J.-H."/>
        </authorList>
    </citation>
    <scope>NUCLEOTIDE SEQUENCE [LARGE SCALE GENOMIC DNA]</scope>
    <source>
        <strain evidence="1 2">NS28</strain>
    </source>
</reference>
<evidence type="ECO:0000313" key="1">
    <source>
        <dbReference type="EMBL" id="KAA6438338.1"/>
    </source>
</evidence>
<dbReference type="Proteomes" id="UP000323994">
    <property type="component" value="Unassembled WGS sequence"/>
</dbReference>
<proteinExistence type="predicted"/>
<keyword evidence="2" id="KW-1185">Reference proteome</keyword>
<dbReference type="OrthoDB" id="913678at2"/>
<dbReference type="AlphaFoldDB" id="A0A5M8QST2"/>
<gene>
    <name evidence="1" type="ORF">FEM33_16730</name>
</gene>
<evidence type="ECO:0000313" key="2">
    <source>
        <dbReference type="Proteomes" id="UP000323994"/>
    </source>
</evidence>
<organism evidence="1 2">
    <name type="scientific">Dyadobacter flavalbus</name>
    <dbReference type="NCBI Taxonomy" id="2579942"/>
    <lineage>
        <taxon>Bacteria</taxon>
        <taxon>Pseudomonadati</taxon>
        <taxon>Bacteroidota</taxon>
        <taxon>Cytophagia</taxon>
        <taxon>Cytophagales</taxon>
        <taxon>Spirosomataceae</taxon>
        <taxon>Dyadobacter</taxon>
    </lineage>
</organism>
<sequence length="449" mass="50776">MKRTLHLILCLACLCWQCKETKEPVPQTGEIKKINVLEFTIPGVDPKNISIGKDLIVINLPENYAAGDYIKPEVIPEAGYTCTSPALDGFKYENQEVSISLHSANDTRNFNIIVIPFKAIQIAEPPKNLQLTLEPETQIKTAIKLKGTVATVFEGEKLIYAPKIRFTSKVTGEIAYELYADPNYSRFQDSMSVTLPATIVPGEYKAEVVWGPKAELLSSQITVKPGAVSFKRGSWHMLEPDRYFEVNGFNFSPAGKYEAIVENDFIVPERIALKYEKPGSLSGNLPESIGLGNYKITYLENGKEKKPYSEKQWLLQYSGEDHFFITKTRTQPIARIVTQPSRRSSFETYLNSSLHYFPSVTEISRKEPILVYSETWGPTPNKIELILVDHRSRKEYVLPFSGSVYGIFDGFLSFPAFAVTEDVPDGAYEMYIVRGTEKTERYSRIITLR</sequence>
<dbReference type="RefSeq" id="WP_139013141.1">
    <property type="nucleotide sequence ID" value="NZ_VBSN01000049.1"/>
</dbReference>
<name>A0A5M8QST2_9BACT</name>
<dbReference type="EMBL" id="VBSN01000049">
    <property type="protein sequence ID" value="KAA6438338.1"/>
    <property type="molecule type" value="Genomic_DNA"/>
</dbReference>
<protein>
    <submittedName>
        <fullName evidence="1">Uncharacterized protein</fullName>
    </submittedName>
</protein>
<accession>A0A5M8QST2</accession>
<comment type="caution">
    <text evidence="1">The sequence shown here is derived from an EMBL/GenBank/DDBJ whole genome shotgun (WGS) entry which is preliminary data.</text>
</comment>